<dbReference type="GeneID" id="118427762"/>
<dbReference type="InterPro" id="IPR032675">
    <property type="entry name" value="LRR_dom_sf"/>
</dbReference>
<keyword evidence="4" id="KW-0808">Transferase</keyword>
<evidence type="ECO:0000256" key="6">
    <source>
        <dbReference type="ARBA" id="ARBA00022741"/>
    </source>
</evidence>
<sequence>MEFSNLLENPMAVIELYGGHVGWILMTCLVATVVTICFYYLVKGFQNRQTQEDVSPQQYDQESLTCPICRSDSCDDDHESTFLFHREQYKEHSDVEHIKLTQNDENRSLTIFEEIEEFKQLKTVTIIGIELDDSSLTNLFQCVSIHSLQLSKCQLDSVPQSLENLKDLEVLDLSHNNLSTIQAVPMESQPCLKSFNVSHNNILGLRDVTNFRSVKNFNVSYNSIEEIPYEILEMENLEAFSCNHNKTVRWLEPSAGKKKVSAFSLVFLDLSNNLLQEVPKCLKELGNLSEVNLSHNKIGANMSKRMISLQLAELFYLPCLSTLLLMNNNIKSLPVLEMARVSPSMEYIDISNNKLSNVAEALLLLRSLKALLLSHNKIKKLPVDLDLNDLSPTLCVVDLSHNKLEDLPLALCFLRSLKKLYLKQNNIRTISENVKSCKSLAILDVSHNWLREIPSHVISLPNLVEIRASHNHINSVSSLQKNEVNVIEMIALAENHFTHFPEALIQMDKIKKVDLTNNEIKVIPQSIMGMPKDVKLNLQGNPIIDPPLQVCQAGLSAIQAFYEDLTTASSITQCLKTLFLGTYEAGKTSLVRVFQQNRSCLTKPEERTHGIEIAELNLSAPNTSDITLSVWDFAGQETYYMTHQFFLSSKALVLLIVNLEKYDSNSFSHTCGDWMENMIAKVGNPVVIPVATHIDKLSTAEVERRCDDLCRKLEGKERMRIQILEKQLERILKETGEAARDREKQIKILLQKRPSIHPKPVPVSSAKSLDGIQYLKQVILNYAVNKELFPEVGRPIPKAWADTEACVEKRGNELSIPYMTWDDFTALLNKNVPNLQPKSRIKTVAQYLHDTGKILWYSEIESLRNHVFLKPASLVDIFRKVIRHDLETFLDYGADTCYREAEISSAEFRTMKNDLVRKGILHTKLLRCLWSDVERGCRSGTFDDIFHVLIELMRQFDLCYDLDEKEQVVDPYGAQERLPLPWRVKRVSDSKTRTRHHISDRLLLPWHIKDNLEYMTKKVWSSGNTPIISLQYQFPSFIPPGLFARLTVRAHRPEHKLHFVAHWSTGTLCKHTRSRILVLLRFEDAEGLVVSLSARPENLPHGMTGAIFLWMTLKEISAEMEDLLKQWPGVRYDRVTVCPVCHRPSFPGNWLHPSSRWPEEDEVICSLCDNRVPVEFLVPSPPGRRFADYSYEPLSDQQLLRVAGKLDKDWESVAILMDFTRAAVDEFKYNNPYNARQQKFAMLTAWRDQLGRRATRRRLQSILQDAGVDYDVISCLDQVERPFEWEYGAHGGVVDFV</sequence>
<dbReference type="Pfam" id="PF13855">
    <property type="entry name" value="LRR_8"/>
    <property type="match status" value="2"/>
</dbReference>
<comment type="catalytic activity">
    <reaction evidence="10">
        <text>L-threonyl-[protein] + ATP = O-phospho-L-threonyl-[protein] + ADP + H(+)</text>
        <dbReference type="Rhea" id="RHEA:46608"/>
        <dbReference type="Rhea" id="RHEA-COMP:11060"/>
        <dbReference type="Rhea" id="RHEA-COMP:11605"/>
        <dbReference type="ChEBI" id="CHEBI:15378"/>
        <dbReference type="ChEBI" id="CHEBI:30013"/>
        <dbReference type="ChEBI" id="CHEBI:30616"/>
        <dbReference type="ChEBI" id="CHEBI:61977"/>
        <dbReference type="ChEBI" id="CHEBI:456216"/>
        <dbReference type="EC" id="2.7.11.1"/>
    </reaction>
</comment>
<comment type="catalytic activity">
    <reaction evidence="11">
        <text>L-seryl-[protein] + ATP = O-phospho-L-seryl-[protein] + ADP + H(+)</text>
        <dbReference type="Rhea" id="RHEA:17989"/>
        <dbReference type="Rhea" id="RHEA-COMP:9863"/>
        <dbReference type="Rhea" id="RHEA-COMP:11604"/>
        <dbReference type="ChEBI" id="CHEBI:15378"/>
        <dbReference type="ChEBI" id="CHEBI:29999"/>
        <dbReference type="ChEBI" id="CHEBI:30616"/>
        <dbReference type="ChEBI" id="CHEBI:83421"/>
        <dbReference type="ChEBI" id="CHEBI:456216"/>
        <dbReference type="EC" id="2.7.11.1"/>
    </reaction>
</comment>
<evidence type="ECO:0000256" key="11">
    <source>
        <dbReference type="ARBA" id="ARBA00048679"/>
    </source>
</evidence>
<dbReference type="InterPro" id="IPR057263">
    <property type="entry name" value="COR-B"/>
</dbReference>
<dbReference type="SUPFAM" id="SSF52058">
    <property type="entry name" value="L domain-like"/>
    <property type="match status" value="2"/>
</dbReference>
<dbReference type="SMART" id="SM00365">
    <property type="entry name" value="LRR_SD22"/>
    <property type="match status" value="4"/>
</dbReference>
<evidence type="ECO:0000256" key="7">
    <source>
        <dbReference type="ARBA" id="ARBA00022777"/>
    </source>
</evidence>
<dbReference type="Pfam" id="PF08477">
    <property type="entry name" value="Roc"/>
    <property type="match status" value="1"/>
</dbReference>
<keyword evidence="7" id="KW-0418">Kinase</keyword>
<evidence type="ECO:0000256" key="1">
    <source>
        <dbReference type="ARBA" id="ARBA00012513"/>
    </source>
</evidence>
<evidence type="ECO:0000256" key="2">
    <source>
        <dbReference type="ARBA" id="ARBA00022527"/>
    </source>
</evidence>
<dbReference type="Gene3D" id="3.40.50.300">
    <property type="entry name" value="P-loop containing nucleotide triphosphate hydrolases"/>
    <property type="match status" value="1"/>
</dbReference>
<reference evidence="16" key="2">
    <citation type="submission" date="2025-08" db="UniProtKB">
        <authorList>
            <consortium name="RefSeq"/>
        </authorList>
    </citation>
    <scope>IDENTIFICATION</scope>
    <source>
        <strain evidence="16">S238N-H82</strain>
        <tissue evidence="16">Testes</tissue>
    </source>
</reference>
<dbReference type="RefSeq" id="XP_035693581.1">
    <property type="nucleotide sequence ID" value="XM_035837688.1"/>
</dbReference>
<dbReference type="SMART" id="SM00369">
    <property type="entry name" value="LRR_TYP"/>
    <property type="match status" value="9"/>
</dbReference>
<feature type="transmembrane region" description="Helical" evidence="12">
    <location>
        <begin position="307"/>
        <end position="326"/>
    </location>
</feature>
<feature type="domain" description="Death" evidence="13">
    <location>
        <begin position="1195"/>
        <end position="1267"/>
    </location>
</feature>
<evidence type="ECO:0000256" key="10">
    <source>
        <dbReference type="ARBA" id="ARBA00047899"/>
    </source>
</evidence>
<dbReference type="GO" id="GO:0007165">
    <property type="term" value="P:signal transduction"/>
    <property type="evidence" value="ECO:0007669"/>
    <property type="project" value="InterPro"/>
</dbReference>
<dbReference type="PROSITE" id="PS51424">
    <property type="entry name" value="ROC"/>
    <property type="match status" value="1"/>
</dbReference>
<keyword evidence="12" id="KW-0812">Transmembrane</keyword>
<dbReference type="PROSITE" id="PS51450">
    <property type="entry name" value="LRR"/>
    <property type="match status" value="4"/>
</dbReference>
<dbReference type="Gene3D" id="1.10.533.10">
    <property type="entry name" value="Death Domain, Fas"/>
    <property type="match status" value="1"/>
</dbReference>
<dbReference type="Gene3D" id="3.30.70.1390">
    <property type="entry name" value="ROC domain from the Parkinson's disease-associated leucine-rich repeat kinase 2"/>
    <property type="match status" value="1"/>
</dbReference>
<proteinExistence type="predicted"/>
<dbReference type="InterPro" id="IPR000488">
    <property type="entry name" value="Death_dom"/>
</dbReference>
<evidence type="ECO:0000259" key="14">
    <source>
        <dbReference type="PROSITE" id="PS51424"/>
    </source>
</evidence>
<evidence type="ECO:0000259" key="13">
    <source>
        <dbReference type="PROSITE" id="PS50017"/>
    </source>
</evidence>
<dbReference type="GO" id="GO:0005737">
    <property type="term" value="C:cytoplasm"/>
    <property type="evidence" value="ECO:0000318"/>
    <property type="project" value="GO_Central"/>
</dbReference>
<organism evidence="15 16">
    <name type="scientific">Branchiostoma floridae</name>
    <name type="common">Florida lancelet</name>
    <name type="synonym">Amphioxus</name>
    <dbReference type="NCBI Taxonomy" id="7739"/>
    <lineage>
        <taxon>Eukaryota</taxon>
        <taxon>Metazoa</taxon>
        <taxon>Chordata</taxon>
        <taxon>Cephalochordata</taxon>
        <taxon>Leptocardii</taxon>
        <taxon>Amphioxiformes</taxon>
        <taxon>Branchiostomatidae</taxon>
        <taxon>Branchiostoma</taxon>
    </lineage>
</organism>
<name>A0A9J7M2L7_BRAFL</name>
<dbReference type="GO" id="GO:0004674">
    <property type="term" value="F:protein serine/threonine kinase activity"/>
    <property type="evidence" value="ECO:0007669"/>
    <property type="project" value="UniProtKB-KW"/>
</dbReference>
<dbReference type="InterPro" id="IPR003591">
    <property type="entry name" value="Leu-rich_rpt_typical-subtyp"/>
</dbReference>
<dbReference type="InterPro" id="IPR050216">
    <property type="entry name" value="LRR_domain-containing"/>
</dbReference>
<dbReference type="PANTHER" id="PTHR48051:SF45">
    <property type="entry name" value="LEUCINE-RICH REPEAT PROTEIN SHOC-2-LIKE"/>
    <property type="match status" value="1"/>
</dbReference>
<protein>
    <recommendedName>
        <fullName evidence="1">non-specific serine/threonine protein kinase</fullName>
        <ecNumber evidence="1">2.7.11.1</ecNumber>
    </recommendedName>
</protein>
<dbReference type="InterPro" id="IPR011029">
    <property type="entry name" value="DEATH-like_dom_sf"/>
</dbReference>
<dbReference type="OMA" id="DERTHGI"/>
<dbReference type="Gene3D" id="1.10.10.10">
    <property type="entry name" value="Winged helix-like DNA-binding domain superfamily/Winged helix DNA-binding domain"/>
    <property type="match status" value="1"/>
</dbReference>
<dbReference type="Gene3D" id="3.80.10.10">
    <property type="entry name" value="Ribonuclease Inhibitor"/>
    <property type="match status" value="2"/>
</dbReference>
<keyword evidence="6" id="KW-0547">Nucleotide-binding</keyword>
<keyword evidence="12" id="KW-0472">Membrane</keyword>
<evidence type="ECO:0000256" key="4">
    <source>
        <dbReference type="ARBA" id="ARBA00022679"/>
    </source>
</evidence>
<dbReference type="KEGG" id="bfo:118427762"/>
<dbReference type="Pfam" id="PF00531">
    <property type="entry name" value="Death"/>
    <property type="match status" value="1"/>
</dbReference>
<dbReference type="SMART" id="SM00364">
    <property type="entry name" value="LRR_BAC"/>
    <property type="match status" value="7"/>
</dbReference>
<dbReference type="Pfam" id="PF16095">
    <property type="entry name" value="COR-A"/>
    <property type="match status" value="1"/>
</dbReference>
<evidence type="ECO:0000256" key="8">
    <source>
        <dbReference type="ARBA" id="ARBA00022840"/>
    </source>
</evidence>
<keyword evidence="12" id="KW-1133">Transmembrane helix</keyword>
<keyword evidence="8" id="KW-0067">ATP-binding</keyword>
<dbReference type="InterPro" id="IPR020859">
    <property type="entry name" value="ROC"/>
</dbReference>
<keyword evidence="15" id="KW-1185">Reference proteome</keyword>
<accession>A0A9J7M2L7</accession>
<dbReference type="GO" id="GO:0005524">
    <property type="term" value="F:ATP binding"/>
    <property type="evidence" value="ECO:0007669"/>
    <property type="project" value="UniProtKB-KW"/>
</dbReference>
<dbReference type="Proteomes" id="UP000001554">
    <property type="component" value="Chromosome 12"/>
</dbReference>
<dbReference type="PROSITE" id="PS50017">
    <property type="entry name" value="DEATH_DOMAIN"/>
    <property type="match status" value="1"/>
</dbReference>
<dbReference type="InterPro" id="IPR036388">
    <property type="entry name" value="WH-like_DNA-bd_sf"/>
</dbReference>
<keyword evidence="9" id="KW-0342">GTP-binding</keyword>
<evidence type="ECO:0000256" key="9">
    <source>
        <dbReference type="ARBA" id="ARBA00023134"/>
    </source>
</evidence>
<keyword evidence="2" id="KW-0723">Serine/threonine-protein kinase</keyword>
<evidence type="ECO:0000256" key="5">
    <source>
        <dbReference type="ARBA" id="ARBA00022737"/>
    </source>
</evidence>
<dbReference type="Pfam" id="PF25497">
    <property type="entry name" value="COR-B"/>
    <property type="match status" value="1"/>
</dbReference>
<dbReference type="SUPFAM" id="SSF47986">
    <property type="entry name" value="DEATH domain"/>
    <property type="match status" value="1"/>
</dbReference>
<dbReference type="EC" id="2.7.11.1" evidence="1"/>
<evidence type="ECO:0000256" key="12">
    <source>
        <dbReference type="SAM" id="Phobius"/>
    </source>
</evidence>
<dbReference type="OrthoDB" id="676979at2759"/>
<dbReference type="SUPFAM" id="SSF52540">
    <property type="entry name" value="P-loop containing nucleoside triphosphate hydrolases"/>
    <property type="match status" value="1"/>
</dbReference>
<evidence type="ECO:0000256" key="3">
    <source>
        <dbReference type="ARBA" id="ARBA00022614"/>
    </source>
</evidence>
<reference evidence="15" key="1">
    <citation type="journal article" date="2020" name="Nat. Ecol. Evol.">
        <title>Deeply conserved synteny resolves early events in vertebrate evolution.</title>
        <authorList>
            <person name="Simakov O."/>
            <person name="Marletaz F."/>
            <person name="Yue J.X."/>
            <person name="O'Connell B."/>
            <person name="Jenkins J."/>
            <person name="Brandt A."/>
            <person name="Calef R."/>
            <person name="Tung C.H."/>
            <person name="Huang T.K."/>
            <person name="Schmutz J."/>
            <person name="Satoh N."/>
            <person name="Yu J.K."/>
            <person name="Putnam N.H."/>
            <person name="Green R.E."/>
            <person name="Rokhsar D.S."/>
        </authorList>
    </citation>
    <scope>NUCLEOTIDE SEQUENCE [LARGE SCALE GENOMIC DNA]</scope>
    <source>
        <strain evidence="15">S238N-H82</strain>
    </source>
</reference>
<dbReference type="InterPro" id="IPR032171">
    <property type="entry name" value="COR-A"/>
</dbReference>
<dbReference type="PANTHER" id="PTHR48051">
    <property type="match status" value="1"/>
</dbReference>
<evidence type="ECO:0000313" key="16">
    <source>
        <dbReference type="RefSeq" id="XP_035693581.1"/>
    </source>
</evidence>
<dbReference type="InterPro" id="IPR001611">
    <property type="entry name" value="Leu-rich_rpt"/>
</dbReference>
<keyword evidence="3" id="KW-0433">Leucine-rich repeat</keyword>
<dbReference type="GO" id="GO:0009966">
    <property type="term" value="P:regulation of signal transduction"/>
    <property type="evidence" value="ECO:0007669"/>
    <property type="project" value="UniProtKB-ARBA"/>
</dbReference>
<gene>
    <name evidence="16" type="primary">LOC118427762</name>
</gene>
<feature type="transmembrane region" description="Helical" evidence="12">
    <location>
        <begin position="20"/>
        <end position="42"/>
    </location>
</feature>
<keyword evidence="5" id="KW-0677">Repeat</keyword>
<dbReference type="InterPro" id="IPR027417">
    <property type="entry name" value="P-loop_NTPase"/>
</dbReference>
<evidence type="ECO:0000313" key="15">
    <source>
        <dbReference type="Proteomes" id="UP000001554"/>
    </source>
</evidence>
<feature type="domain" description="Roc" evidence="14">
    <location>
        <begin position="568"/>
        <end position="786"/>
    </location>
</feature>